<proteinExistence type="predicted"/>
<evidence type="ECO:0000313" key="2">
    <source>
        <dbReference type="RefSeq" id="XP_015042701.2"/>
    </source>
</evidence>
<dbReference type="AlphaFoldDB" id="A0A6I8VK88"/>
<dbReference type="Proteomes" id="UP000001819">
    <property type="component" value="Chromosome X"/>
</dbReference>
<evidence type="ECO:0000313" key="1">
    <source>
        <dbReference type="Proteomes" id="UP000001819"/>
    </source>
</evidence>
<name>A0A6I8VK88_DROPS</name>
<sequence length="292" mass="33208">MSAVIGPKFILDFEKLKEAFAEICPDFGEEPSYEVASAARRFAEQVIFSYSKQARTAKAEKKDKTWIIRLDMKNEEGIEMKNEVHILTHFLREPLMTQPFVMRNQLRITFKQASLLAVHKYCQLVPHLVKRGETVLTPLAGAVFAKDDMPRLAEALGEPLAEVVMAVISSCQTDGYYLEHSRCHIAMVALVKTVADFKMRASIVKKTIKMYKRHGKEFDMDKFKVWSTFQRRSTPASSRSSTITDGDEYDKLAEKVLAFQLSSKNEGEANQTIVRPKPPMKCAANFKFPKTN</sequence>
<evidence type="ECO:0000313" key="3">
    <source>
        <dbReference type="RefSeq" id="XP_033239162.1"/>
    </source>
</evidence>
<dbReference type="KEGG" id="dpo:6900409"/>
<protein>
    <submittedName>
        <fullName evidence="2 3">Uncharacterized protein</fullName>
    </submittedName>
</protein>
<reference evidence="2 3" key="1">
    <citation type="submission" date="2025-04" db="UniProtKB">
        <authorList>
            <consortium name="RefSeq"/>
        </authorList>
    </citation>
    <scope>IDENTIFICATION</scope>
    <source>
        <strain evidence="2 3">MV-25-SWS-2005</strain>
        <tissue evidence="2 3">Whole body</tissue>
    </source>
</reference>
<accession>A0A6I8VK88</accession>
<dbReference type="RefSeq" id="XP_015042701.2">
    <property type="nucleotide sequence ID" value="XM_015187215.2"/>
</dbReference>
<dbReference type="RefSeq" id="XP_033239162.1">
    <property type="nucleotide sequence ID" value="XM_033383271.1"/>
</dbReference>
<gene>
    <name evidence="2 3" type="primary">LOC6900409</name>
</gene>
<organism evidence="1 2">
    <name type="scientific">Drosophila pseudoobscura pseudoobscura</name>
    <name type="common">Fruit fly</name>
    <dbReference type="NCBI Taxonomy" id="46245"/>
    <lineage>
        <taxon>Eukaryota</taxon>
        <taxon>Metazoa</taxon>
        <taxon>Ecdysozoa</taxon>
        <taxon>Arthropoda</taxon>
        <taxon>Hexapoda</taxon>
        <taxon>Insecta</taxon>
        <taxon>Pterygota</taxon>
        <taxon>Neoptera</taxon>
        <taxon>Endopterygota</taxon>
        <taxon>Diptera</taxon>
        <taxon>Brachycera</taxon>
        <taxon>Muscomorpha</taxon>
        <taxon>Ephydroidea</taxon>
        <taxon>Drosophilidae</taxon>
        <taxon>Drosophila</taxon>
        <taxon>Sophophora</taxon>
    </lineage>
</organism>
<keyword evidence="1" id="KW-1185">Reference proteome</keyword>